<protein>
    <submittedName>
        <fullName evidence="2">Uncharacterized protein</fullName>
    </submittedName>
</protein>
<evidence type="ECO:0000313" key="3">
    <source>
        <dbReference type="Proteomes" id="UP000664144"/>
    </source>
</evidence>
<gene>
    <name evidence="2" type="ORF">J0X19_11900</name>
</gene>
<evidence type="ECO:0000256" key="1">
    <source>
        <dbReference type="SAM" id="Phobius"/>
    </source>
</evidence>
<sequence length="125" mass="14050">MSKTDTVKTLLQIAQGRLDLWLKWARRWKAIHWIAGTLGVLFSTLGAISSVTILGTEYILPNKLFSGIAAVIVAFIGFTSPMKQFNRHINAYMALDKGIRRFRQEDEESLNKAIDASEELANPKD</sequence>
<keyword evidence="1" id="KW-0812">Transmembrane</keyword>
<feature type="transmembrane region" description="Helical" evidence="1">
    <location>
        <begin position="59"/>
        <end position="78"/>
    </location>
</feature>
<reference evidence="2" key="1">
    <citation type="submission" date="2021-03" db="EMBL/GenBank/DDBJ databases">
        <authorList>
            <person name="Kim M.K."/>
        </authorList>
    </citation>
    <scope>NUCLEOTIDE SEQUENCE</scope>
    <source>
        <strain evidence="2">BT186</strain>
    </source>
</reference>
<evidence type="ECO:0000313" key="2">
    <source>
        <dbReference type="EMBL" id="MBO0358651.1"/>
    </source>
</evidence>
<organism evidence="2 3">
    <name type="scientific">Hymenobacter telluris</name>
    <dbReference type="NCBI Taxonomy" id="2816474"/>
    <lineage>
        <taxon>Bacteria</taxon>
        <taxon>Pseudomonadati</taxon>
        <taxon>Bacteroidota</taxon>
        <taxon>Cytophagia</taxon>
        <taxon>Cytophagales</taxon>
        <taxon>Hymenobacteraceae</taxon>
        <taxon>Hymenobacter</taxon>
    </lineage>
</organism>
<keyword evidence="3" id="KW-1185">Reference proteome</keyword>
<name>A0A939EWW7_9BACT</name>
<feature type="transmembrane region" description="Helical" evidence="1">
    <location>
        <begin position="30"/>
        <end position="53"/>
    </location>
</feature>
<dbReference type="Proteomes" id="UP000664144">
    <property type="component" value="Unassembled WGS sequence"/>
</dbReference>
<proteinExistence type="predicted"/>
<dbReference type="AlphaFoldDB" id="A0A939EWW7"/>
<dbReference type="EMBL" id="JAFLQZ010000006">
    <property type="protein sequence ID" value="MBO0358651.1"/>
    <property type="molecule type" value="Genomic_DNA"/>
</dbReference>
<keyword evidence="1" id="KW-1133">Transmembrane helix</keyword>
<keyword evidence="1" id="KW-0472">Membrane</keyword>
<comment type="caution">
    <text evidence="2">The sequence shown here is derived from an EMBL/GenBank/DDBJ whole genome shotgun (WGS) entry which is preliminary data.</text>
</comment>
<dbReference type="RefSeq" id="WP_206984577.1">
    <property type="nucleotide sequence ID" value="NZ_JAFLQZ010000006.1"/>
</dbReference>
<accession>A0A939EWW7</accession>